<proteinExistence type="predicted"/>
<comment type="function">
    <text evidence="1">Catalyzes the hydroxylation of the N(6)-(4-aminobutyl)-L-lysine intermediate produced by deoxyhypusine synthase/DHPS on a critical lysine of the eukaryotic translation initiation factor 5A/eIF-5A. This is the second step of the post-translational modification of that lysine into an unusual amino acid residue named hypusine. Hypusination is unique to mature eIF-5A factor and is essential for its function.</text>
</comment>
<name>A0A0S6VWG4_9BACT</name>
<reference evidence="2 3" key="1">
    <citation type="journal article" date="2015" name="PeerJ">
        <title>First genomic representation of candidate bacterial phylum KSB3 points to enhanced environmental sensing as a trigger of wastewater bulking.</title>
        <authorList>
            <person name="Sekiguchi Y."/>
            <person name="Ohashi A."/>
            <person name="Parks D.H."/>
            <person name="Yamauchi T."/>
            <person name="Tyson G.W."/>
            <person name="Hugenholtz P."/>
        </authorList>
    </citation>
    <scope>NUCLEOTIDE SEQUENCE [LARGE SCALE GENOMIC DNA]</scope>
</reference>
<dbReference type="PANTHER" id="PTHR12697:SF5">
    <property type="entry name" value="DEOXYHYPUSINE HYDROXYLASE"/>
    <property type="match status" value="1"/>
</dbReference>
<protein>
    <submittedName>
        <fullName evidence="2">Alr1903 protein</fullName>
    </submittedName>
</protein>
<dbReference type="InterPro" id="IPR011989">
    <property type="entry name" value="ARM-like"/>
</dbReference>
<dbReference type="EMBL" id="DF820455">
    <property type="protein sequence ID" value="GAK49745.1"/>
    <property type="molecule type" value="Genomic_DNA"/>
</dbReference>
<dbReference type="InterPro" id="IPR021133">
    <property type="entry name" value="HEAT_type_2"/>
</dbReference>
<keyword evidence="3" id="KW-1185">Reference proteome</keyword>
<dbReference type="SMART" id="SM00567">
    <property type="entry name" value="EZ_HEAT"/>
    <property type="match status" value="12"/>
</dbReference>
<dbReference type="PANTHER" id="PTHR12697">
    <property type="entry name" value="PBS LYASE HEAT-LIKE PROTEIN"/>
    <property type="match status" value="1"/>
</dbReference>
<dbReference type="PROSITE" id="PS50176">
    <property type="entry name" value="ARM_REPEAT"/>
    <property type="match status" value="1"/>
</dbReference>
<dbReference type="InterPro" id="IPR000225">
    <property type="entry name" value="Armadillo"/>
</dbReference>
<dbReference type="Pfam" id="PF03130">
    <property type="entry name" value="HEAT_PBS"/>
    <property type="match status" value="1"/>
</dbReference>
<dbReference type="SUPFAM" id="SSF48371">
    <property type="entry name" value="ARM repeat"/>
    <property type="match status" value="1"/>
</dbReference>
<dbReference type="PROSITE" id="PS50077">
    <property type="entry name" value="HEAT_REPEAT"/>
    <property type="match status" value="1"/>
</dbReference>
<organism evidence="2 3">
    <name type="scientific">Candidatus Moduliflexus flocculans</name>
    <dbReference type="NCBI Taxonomy" id="1499966"/>
    <lineage>
        <taxon>Bacteria</taxon>
        <taxon>Candidatus Moduliflexota</taxon>
        <taxon>Candidatus Moduliflexia</taxon>
        <taxon>Candidatus Moduliflexales</taxon>
        <taxon>Candidatus Moduliflexaceae</taxon>
    </lineage>
</organism>
<evidence type="ECO:0000313" key="3">
    <source>
        <dbReference type="Proteomes" id="UP000030700"/>
    </source>
</evidence>
<dbReference type="Gene3D" id="1.25.10.10">
    <property type="entry name" value="Leucine-rich Repeat Variant"/>
    <property type="match status" value="4"/>
</dbReference>
<dbReference type="Pfam" id="PF13646">
    <property type="entry name" value="HEAT_2"/>
    <property type="match status" value="4"/>
</dbReference>
<dbReference type="GO" id="GO:0016491">
    <property type="term" value="F:oxidoreductase activity"/>
    <property type="evidence" value="ECO:0007669"/>
    <property type="project" value="TreeGrafter"/>
</dbReference>
<evidence type="ECO:0000313" key="2">
    <source>
        <dbReference type="EMBL" id="GAK49745.1"/>
    </source>
</evidence>
<gene>
    <name evidence="2" type="ORF">U14_00969</name>
</gene>
<accession>A0A0S6VWG4</accession>
<dbReference type="STRING" id="1499966.U14_00969"/>
<evidence type="ECO:0000256" key="1">
    <source>
        <dbReference type="ARBA" id="ARBA00045876"/>
    </source>
</evidence>
<dbReference type="Proteomes" id="UP000030700">
    <property type="component" value="Unassembled WGS sequence"/>
</dbReference>
<dbReference type="InterPro" id="IPR016024">
    <property type="entry name" value="ARM-type_fold"/>
</dbReference>
<dbReference type="HOGENOM" id="CLU_014447_0_0_0"/>
<dbReference type="InterPro" id="IPR004155">
    <property type="entry name" value="PBS_lyase_HEAT"/>
</dbReference>
<sequence>MISTETQQALQSKEEDVRLRAILELAPPQENDDAQFLVEMLGDESWRVRKSVVRLLAQTEIELVVPLLMKTLTQRHIGPRHIRFQNSALECLAEIGQPAIPALSNALQDRDKDVRIVTANALGTIRHPDACDALIRALQDEHVNVRYAAVEALSRIPSQKSVIPLTQILEYDEDWLKLPAIAALGHIGDYRATPYLTKISEHPLYMQTVIEALGNIGDERGIPAIIQALNSTDKEIRKTATMSMESMARKLDKRHAIIQQPSTYRALFRAACTEQIMLHLVELMDDQDFGLVLSAVKLLGWSGRKDAAYALLEKLDHEQLLEAVVSALIEIGEEAILPLSNAYDASRSLERKLLLIDCLREIGGEKTFVLFLKYLKQATEEFIIYALLKSLSKEPFLSRVLVNRAQADSSQYAFVLQQAQQHADSSHPLIRAEAIYLLGFLLGLDALDVLINATKDVEPTIRLKAIEHLGRLVNDAPSLLEHLIFLLSDDHPNIRKQVACALGHALDPSAFPALLLLLEDVNAHVQRAAVNGVGLYLSTHPEPMYRDRVLDKLRDVLETRCRRYEDGLLKIELCQTLQRIQTSASRDLLIKLTSDFDFDVRKSAITALGFFQSDASELIPILSKFLSDVHWSVREAAVAALGILDAYDAEAILLQMRDDPDLAVRKALFVTLGRIGSPDIIPVLLTALAHDELDYAAYQGLCLMASRHTDALRAYEFHENPKVQLYLKHILGTLTPD</sequence>
<dbReference type="AlphaFoldDB" id="A0A0S6VWG4"/>